<dbReference type="Gene3D" id="3.40.630.30">
    <property type="match status" value="1"/>
</dbReference>
<keyword evidence="2" id="KW-0808">Transferase</keyword>
<dbReference type="InterPro" id="IPR016181">
    <property type="entry name" value="Acyl_CoA_acyltransferase"/>
</dbReference>
<keyword evidence="2" id="KW-0012">Acyltransferase</keyword>
<organism evidence="2 3">
    <name type="scientific">Candidatus Acetatifactor stercoripullorum</name>
    <dbReference type="NCBI Taxonomy" id="2838414"/>
    <lineage>
        <taxon>Bacteria</taxon>
        <taxon>Bacillati</taxon>
        <taxon>Bacillota</taxon>
        <taxon>Clostridia</taxon>
        <taxon>Lachnospirales</taxon>
        <taxon>Lachnospiraceae</taxon>
        <taxon>Acetatifactor</taxon>
    </lineage>
</organism>
<accession>A0A9D1UA03</accession>
<reference evidence="2" key="2">
    <citation type="submission" date="2021-04" db="EMBL/GenBank/DDBJ databases">
        <authorList>
            <person name="Gilroy R."/>
        </authorList>
    </citation>
    <scope>NUCLEOTIDE SEQUENCE</scope>
    <source>
        <strain evidence="2">CHK195-6426</strain>
    </source>
</reference>
<dbReference type="Proteomes" id="UP000824265">
    <property type="component" value="Unassembled WGS sequence"/>
</dbReference>
<dbReference type="EMBL" id="DXGH01000004">
    <property type="protein sequence ID" value="HIW80067.1"/>
    <property type="molecule type" value="Genomic_DNA"/>
</dbReference>
<dbReference type="CDD" id="cd04301">
    <property type="entry name" value="NAT_SF"/>
    <property type="match status" value="1"/>
</dbReference>
<evidence type="ECO:0000313" key="2">
    <source>
        <dbReference type="EMBL" id="HIW80067.1"/>
    </source>
</evidence>
<comment type="caution">
    <text evidence="2">The sequence shown here is derived from an EMBL/GenBank/DDBJ whole genome shotgun (WGS) entry which is preliminary data.</text>
</comment>
<dbReference type="Pfam" id="PF13673">
    <property type="entry name" value="Acetyltransf_10"/>
    <property type="match status" value="1"/>
</dbReference>
<dbReference type="AlphaFoldDB" id="A0A9D1UA03"/>
<proteinExistence type="predicted"/>
<feature type="domain" description="N-acetyltransferase" evidence="1">
    <location>
        <begin position="4"/>
        <end position="148"/>
    </location>
</feature>
<protein>
    <submittedName>
        <fullName evidence="2">GNAT family N-acetyltransferase</fullName>
        <ecNumber evidence="2">2.3.1.-</ecNumber>
    </submittedName>
</protein>
<dbReference type="GO" id="GO:0016747">
    <property type="term" value="F:acyltransferase activity, transferring groups other than amino-acyl groups"/>
    <property type="evidence" value="ECO:0007669"/>
    <property type="project" value="InterPro"/>
</dbReference>
<dbReference type="PROSITE" id="PS51186">
    <property type="entry name" value="GNAT"/>
    <property type="match status" value="1"/>
</dbReference>
<dbReference type="EC" id="2.3.1.-" evidence="2"/>
<gene>
    <name evidence="2" type="ORF">H9742_00835</name>
</gene>
<reference evidence="2" key="1">
    <citation type="journal article" date="2021" name="PeerJ">
        <title>Extensive microbial diversity within the chicken gut microbiome revealed by metagenomics and culture.</title>
        <authorList>
            <person name="Gilroy R."/>
            <person name="Ravi A."/>
            <person name="Getino M."/>
            <person name="Pursley I."/>
            <person name="Horton D.L."/>
            <person name="Alikhan N.F."/>
            <person name="Baker D."/>
            <person name="Gharbi K."/>
            <person name="Hall N."/>
            <person name="Watson M."/>
            <person name="Adriaenssens E.M."/>
            <person name="Foster-Nyarko E."/>
            <person name="Jarju S."/>
            <person name="Secka A."/>
            <person name="Antonio M."/>
            <person name="Oren A."/>
            <person name="Chaudhuri R.R."/>
            <person name="La Ragione R."/>
            <person name="Hildebrand F."/>
            <person name="Pallen M.J."/>
        </authorList>
    </citation>
    <scope>NUCLEOTIDE SEQUENCE</scope>
    <source>
        <strain evidence="2">CHK195-6426</strain>
    </source>
</reference>
<evidence type="ECO:0000259" key="1">
    <source>
        <dbReference type="PROSITE" id="PS51186"/>
    </source>
</evidence>
<dbReference type="SUPFAM" id="SSF55729">
    <property type="entry name" value="Acyl-CoA N-acyltransferases (Nat)"/>
    <property type="match status" value="1"/>
</dbReference>
<name>A0A9D1UA03_9FIRM</name>
<dbReference type="RefSeq" id="WP_318705661.1">
    <property type="nucleotide sequence ID" value="NZ_CALWMU010000009.1"/>
</dbReference>
<sequence>MRQVEIQKAMDKNMLENCLEIRRQVFIIEKGVPKEIEVDKYDCLEEACSHFLVRYQNKDVGTIRCLETSSDRVRIQRFCFLKEYRGLGLGKIVIAYIENYYKRQGYSTVEMDAKYEVFGFYEKCGYQRVSDVFIEAGIPHVKMQKEIRK</sequence>
<evidence type="ECO:0000313" key="3">
    <source>
        <dbReference type="Proteomes" id="UP000824265"/>
    </source>
</evidence>
<dbReference type="InterPro" id="IPR000182">
    <property type="entry name" value="GNAT_dom"/>
</dbReference>